<organism evidence="3 4">
    <name type="scientific">Clostridium magnum DSM 2767</name>
    <dbReference type="NCBI Taxonomy" id="1121326"/>
    <lineage>
        <taxon>Bacteria</taxon>
        <taxon>Bacillati</taxon>
        <taxon>Bacillota</taxon>
        <taxon>Clostridia</taxon>
        <taxon>Eubacteriales</taxon>
        <taxon>Clostridiaceae</taxon>
        <taxon>Clostridium</taxon>
    </lineage>
</organism>
<proteinExistence type="predicted"/>
<feature type="coiled-coil region" evidence="1">
    <location>
        <begin position="1"/>
        <end position="70"/>
    </location>
</feature>
<feature type="transmembrane region" description="Helical" evidence="2">
    <location>
        <begin position="80"/>
        <end position="99"/>
    </location>
</feature>
<dbReference type="PATRIC" id="fig|1121326.3.peg.6082"/>
<dbReference type="RefSeq" id="WP_066630777.1">
    <property type="nucleotide sequence ID" value="NZ_FQXL01000087.1"/>
</dbReference>
<evidence type="ECO:0000313" key="3">
    <source>
        <dbReference type="EMBL" id="KZL88727.1"/>
    </source>
</evidence>
<keyword evidence="1" id="KW-0175">Coiled coil</keyword>
<comment type="caution">
    <text evidence="3">The sequence shown here is derived from an EMBL/GenBank/DDBJ whole genome shotgun (WGS) entry which is preliminary data.</text>
</comment>
<dbReference type="Proteomes" id="UP000076603">
    <property type="component" value="Unassembled WGS sequence"/>
</dbReference>
<gene>
    <name evidence="3" type="ORF">CLMAG_60160</name>
</gene>
<accession>A0A162QMV0</accession>
<dbReference type="OrthoDB" id="1904583at2"/>
<evidence type="ECO:0000256" key="2">
    <source>
        <dbReference type="SAM" id="Phobius"/>
    </source>
</evidence>
<name>A0A162QMV0_9CLOT</name>
<keyword evidence="2" id="KW-1133">Transmembrane helix</keyword>
<dbReference type="EMBL" id="LWAE01000015">
    <property type="protein sequence ID" value="KZL88727.1"/>
    <property type="molecule type" value="Genomic_DNA"/>
</dbReference>
<evidence type="ECO:0000256" key="1">
    <source>
        <dbReference type="SAM" id="Coils"/>
    </source>
</evidence>
<reference evidence="3 4" key="1">
    <citation type="submission" date="2016-04" db="EMBL/GenBank/DDBJ databases">
        <title>Genome sequence of Clostridium magnum DSM 2767.</title>
        <authorList>
            <person name="Poehlein A."/>
            <person name="Uhlig R."/>
            <person name="Fischer R."/>
            <person name="Bahl H."/>
            <person name="Daniel R."/>
        </authorList>
    </citation>
    <scope>NUCLEOTIDE SEQUENCE [LARGE SCALE GENOMIC DNA]</scope>
    <source>
        <strain evidence="3 4">DSM 2767</strain>
    </source>
</reference>
<evidence type="ECO:0000313" key="4">
    <source>
        <dbReference type="Proteomes" id="UP000076603"/>
    </source>
</evidence>
<dbReference type="STRING" id="1121326.CLMAG_60160"/>
<keyword evidence="2" id="KW-0812">Transmembrane</keyword>
<sequence>MDEKDVRIENLEKQVQEMRETEKEFEKRLTLLERNTAVSEEQIKMIYKILNEIKDSIASIAKKLDAIEQEPAKEASQIKVSVIVSFLSALAATAVTLIFKK</sequence>
<keyword evidence="4" id="KW-1185">Reference proteome</keyword>
<protein>
    <submittedName>
        <fullName evidence="3">Uncharacterized protein</fullName>
    </submittedName>
</protein>
<dbReference type="AlphaFoldDB" id="A0A162QMV0"/>
<keyword evidence="2" id="KW-0472">Membrane</keyword>